<keyword evidence="10" id="KW-1185">Reference proteome</keyword>
<evidence type="ECO:0000259" key="8">
    <source>
        <dbReference type="Pfam" id="PF07732"/>
    </source>
</evidence>
<dbReference type="InterPro" id="IPR008972">
    <property type="entry name" value="Cupredoxin"/>
</dbReference>
<evidence type="ECO:0000256" key="5">
    <source>
        <dbReference type="SAM" id="SignalP"/>
    </source>
</evidence>
<dbReference type="InterPro" id="IPR045087">
    <property type="entry name" value="Cu-oxidase_fam"/>
</dbReference>
<feature type="signal peptide" evidence="5">
    <location>
        <begin position="1"/>
        <end position="19"/>
    </location>
</feature>
<dbReference type="OrthoDB" id="2121828at2759"/>
<dbReference type="PROSITE" id="PS00079">
    <property type="entry name" value="MULTICOPPER_OXIDASE1"/>
    <property type="match status" value="2"/>
</dbReference>
<dbReference type="InterPro" id="IPR002355">
    <property type="entry name" value="Cu_oxidase_Cu_BS"/>
</dbReference>
<dbReference type="Proteomes" id="UP000192578">
    <property type="component" value="Unassembled WGS sequence"/>
</dbReference>
<dbReference type="CDD" id="cd04206">
    <property type="entry name" value="CuRO_1_LCC_like"/>
    <property type="match status" value="1"/>
</dbReference>
<evidence type="ECO:0000259" key="7">
    <source>
        <dbReference type="Pfam" id="PF07731"/>
    </source>
</evidence>
<evidence type="ECO:0000313" key="9">
    <source>
        <dbReference type="EMBL" id="OQV15617.1"/>
    </source>
</evidence>
<feature type="chain" id="PRO_5012009102" evidence="5">
    <location>
        <begin position="20"/>
        <end position="671"/>
    </location>
</feature>
<dbReference type="AlphaFoldDB" id="A0A1W0WKB7"/>
<name>A0A1W0WKB7_HYPEX</name>
<dbReference type="Pfam" id="PF00394">
    <property type="entry name" value="Cu-oxidase"/>
    <property type="match status" value="1"/>
</dbReference>
<dbReference type="Gene3D" id="2.60.40.420">
    <property type="entry name" value="Cupredoxins - blue copper proteins"/>
    <property type="match status" value="3"/>
</dbReference>
<evidence type="ECO:0000256" key="4">
    <source>
        <dbReference type="ARBA" id="ARBA00023008"/>
    </source>
</evidence>
<dbReference type="InterPro" id="IPR033138">
    <property type="entry name" value="Cu_oxidase_CS"/>
</dbReference>
<protein>
    <submittedName>
        <fullName evidence="9">L-ascorbate oxidase</fullName>
    </submittedName>
</protein>
<dbReference type="SUPFAM" id="SSF49503">
    <property type="entry name" value="Cupredoxins"/>
    <property type="match status" value="3"/>
</dbReference>
<feature type="domain" description="Plastocyanin-like" evidence="6">
    <location>
        <begin position="172"/>
        <end position="349"/>
    </location>
</feature>
<keyword evidence="4" id="KW-0186">Copper</keyword>
<dbReference type="InterPro" id="IPR001117">
    <property type="entry name" value="Cu-oxidase_2nd"/>
</dbReference>
<evidence type="ECO:0000256" key="3">
    <source>
        <dbReference type="ARBA" id="ARBA00023002"/>
    </source>
</evidence>
<dbReference type="InterPro" id="IPR011706">
    <property type="entry name" value="Cu-oxidase_C"/>
</dbReference>
<dbReference type="EMBL" id="MTYJ01000086">
    <property type="protein sequence ID" value="OQV15617.1"/>
    <property type="molecule type" value="Genomic_DNA"/>
</dbReference>
<organism evidence="9 10">
    <name type="scientific">Hypsibius exemplaris</name>
    <name type="common">Freshwater tardigrade</name>
    <dbReference type="NCBI Taxonomy" id="2072580"/>
    <lineage>
        <taxon>Eukaryota</taxon>
        <taxon>Metazoa</taxon>
        <taxon>Ecdysozoa</taxon>
        <taxon>Tardigrada</taxon>
        <taxon>Eutardigrada</taxon>
        <taxon>Parachela</taxon>
        <taxon>Hypsibioidea</taxon>
        <taxon>Hypsibiidae</taxon>
        <taxon>Hypsibius</taxon>
    </lineage>
</organism>
<dbReference type="CDD" id="cd04205">
    <property type="entry name" value="CuRO_2_LCC_like"/>
    <property type="match status" value="1"/>
</dbReference>
<feature type="domain" description="Plastocyanin-like" evidence="8">
    <location>
        <begin position="51"/>
        <end position="152"/>
    </location>
</feature>
<evidence type="ECO:0000256" key="1">
    <source>
        <dbReference type="ARBA" id="ARBA00010609"/>
    </source>
</evidence>
<dbReference type="PANTHER" id="PTHR11709">
    <property type="entry name" value="MULTI-COPPER OXIDASE"/>
    <property type="match status" value="1"/>
</dbReference>
<keyword evidence="2" id="KW-0479">Metal-binding</keyword>
<dbReference type="Pfam" id="PF07731">
    <property type="entry name" value="Cu-oxidase_2"/>
    <property type="match status" value="1"/>
</dbReference>
<sequence>MLPYVFLIIFLTLQNAVRCKLVYKTAYAFTVERVPANPDRYPITAIQVSDEDHVVGRDRAFPGPPIRARKGDLLEVTVHNAFDDETTSVHFHGLHMTDNPWMDGVAGLTQHPIPPMSSFTYRFNATQTGTFWYHSHSGHQYAGGLLGPLIVDYRIGEQDPVKISYPYTVDEVIILQDWFHENEHDLYINYRGPYNAFGRRKRHQGDSHPIYQPNYPWKPHSLLLNGRGNFDCSTMNESRTCFSHSFCQSSEQCIRERKPLLQECRSEPYPVEEFLCGGRFIRLRLINGAANVPFKLWIDKHELIIVARDGIETKPLTRKYVIIPVGQRLDVMVPCTGTQFPSVKFNIFVTVAIAYLPDNADNPRIDTFVTGLLTYPPGTGSVVEPDFLPVDDPTRSSGGEMFEYQLEPLTEETAPPADERIVLQYGEVSSVIPGEPLEEWTIDGITHIMPKLPLLQAMYFEEPLNQTVRDLGAGPMGNKRRTHIRHLQYNRTYDFVVIGASSQQHPWHLHGYTMSFVAAGTLNRSTDFELGAKDECGCDGVGTVKKAALDAMIDWREPAKILTKGDSFTVPRYGYAIFRVKMVNQGPWLFHCHVDWHLGMGMAMIFSVERDGRYPDIQAPPVDFPAYLPMSGFRPAGSSHTNSGTSIGGQAQVVAAWLAVLTFALVQIYRG</sequence>
<comment type="similarity">
    <text evidence="1">Belongs to the multicopper oxidase family.</text>
</comment>
<proteinExistence type="inferred from homology"/>
<dbReference type="Pfam" id="PF07732">
    <property type="entry name" value="Cu-oxidase_3"/>
    <property type="match status" value="1"/>
</dbReference>
<keyword evidence="3" id="KW-0560">Oxidoreductase</keyword>
<gene>
    <name evidence="9" type="ORF">BV898_10206</name>
</gene>
<evidence type="ECO:0000256" key="2">
    <source>
        <dbReference type="ARBA" id="ARBA00022723"/>
    </source>
</evidence>
<dbReference type="GO" id="GO:0016491">
    <property type="term" value="F:oxidoreductase activity"/>
    <property type="evidence" value="ECO:0007669"/>
    <property type="project" value="UniProtKB-KW"/>
</dbReference>
<reference evidence="10" key="1">
    <citation type="submission" date="2017-01" db="EMBL/GenBank/DDBJ databases">
        <title>Comparative genomics of anhydrobiosis in the tardigrade Hypsibius dujardini.</title>
        <authorList>
            <person name="Yoshida Y."/>
            <person name="Koutsovoulos G."/>
            <person name="Laetsch D."/>
            <person name="Stevens L."/>
            <person name="Kumar S."/>
            <person name="Horikawa D."/>
            <person name="Ishino K."/>
            <person name="Komine S."/>
            <person name="Tomita M."/>
            <person name="Blaxter M."/>
            <person name="Arakawa K."/>
        </authorList>
    </citation>
    <scope>NUCLEOTIDE SEQUENCE [LARGE SCALE GENOMIC DNA]</scope>
    <source>
        <strain evidence="10">Z151</strain>
    </source>
</reference>
<comment type="caution">
    <text evidence="9">The sequence shown here is derived from an EMBL/GenBank/DDBJ whole genome shotgun (WGS) entry which is preliminary data.</text>
</comment>
<evidence type="ECO:0000259" key="6">
    <source>
        <dbReference type="Pfam" id="PF00394"/>
    </source>
</evidence>
<dbReference type="PANTHER" id="PTHR11709:SF394">
    <property type="entry name" value="FI03373P-RELATED"/>
    <property type="match status" value="1"/>
</dbReference>
<evidence type="ECO:0000313" key="10">
    <source>
        <dbReference type="Proteomes" id="UP000192578"/>
    </source>
</evidence>
<accession>A0A1W0WKB7</accession>
<keyword evidence="5" id="KW-0732">Signal</keyword>
<dbReference type="InterPro" id="IPR011707">
    <property type="entry name" value="Cu-oxidase-like_N"/>
</dbReference>
<dbReference type="PROSITE" id="PS00080">
    <property type="entry name" value="MULTICOPPER_OXIDASE2"/>
    <property type="match status" value="1"/>
</dbReference>
<dbReference type="GO" id="GO:0005507">
    <property type="term" value="F:copper ion binding"/>
    <property type="evidence" value="ECO:0007669"/>
    <property type="project" value="InterPro"/>
</dbReference>
<feature type="domain" description="Plastocyanin-like" evidence="7">
    <location>
        <begin position="468"/>
        <end position="610"/>
    </location>
</feature>